<dbReference type="EMBL" id="QEWV01000004">
    <property type="protein sequence ID" value="PWD92511.1"/>
    <property type="molecule type" value="Genomic_DNA"/>
</dbReference>
<dbReference type="OrthoDB" id="6858273at2"/>
<dbReference type="InterPro" id="IPR036890">
    <property type="entry name" value="HATPase_C_sf"/>
</dbReference>
<evidence type="ECO:0000313" key="3">
    <source>
        <dbReference type="Proteomes" id="UP000245059"/>
    </source>
</evidence>
<dbReference type="EMBL" id="QEWW01000003">
    <property type="protein sequence ID" value="PWD86339.1"/>
    <property type="molecule type" value="Genomic_DNA"/>
</dbReference>
<evidence type="ECO:0000313" key="4">
    <source>
        <dbReference type="Proteomes" id="UP000245217"/>
    </source>
</evidence>
<dbReference type="RefSeq" id="WP_109201618.1">
    <property type="nucleotide sequence ID" value="NZ_QEWS01000004.1"/>
</dbReference>
<evidence type="ECO:0000313" key="2">
    <source>
        <dbReference type="EMBL" id="PWD92511.1"/>
    </source>
</evidence>
<dbReference type="Proteomes" id="UP000245059">
    <property type="component" value="Unassembled WGS sequence"/>
</dbReference>
<dbReference type="AlphaFoldDB" id="A0A2U2AR49"/>
<dbReference type="SUPFAM" id="SSF55874">
    <property type="entry name" value="ATPase domain of HSP90 chaperone/DNA topoisomerase II/histidine kinase"/>
    <property type="match status" value="1"/>
</dbReference>
<dbReference type="Proteomes" id="UP000245217">
    <property type="component" value="Unassembled WGS sequence"/>
</dbReference>
<evidence type="ECO:0000313" key="1">
    <source>
        <dbReference type="EMBL" id="PWD86339.1"/>
    </source>
</evidence>
<proteinExistence type="predicted"/>
<reference evidence="1" key="1">
    <citation type="journal article" date="2018" name="Genome Announc.">
        <title>Ignatzschineria cameli sp. nov., isolated from necrotic foot tissue of dromedaries (Camelus dromedarius) and associated maggots (Wohlfahrtia species) in Dubai.</title>
        <authorList>
            <person name="Tsang C.C."/>
            <person name="Tang J.Y."/>
            <person name="Fong J.Y."/>
            <person name="Kinne J."/>
            <person name="Lee H.H."/>
            <person name="Joseph M."/>
            <person name="Jose S."/>
            <person name="Schuster R.K."/>
            <person name="Tang Y."/>
            <person name="Sivakumar S."/>
            <person name="Chen J.H."/>
            <person name="Teng J.L."/>
            <person name="Lau S.K."/>
            <person name="Wernery U."/>
            <person name="Woo P.C."/>
        </authorList>
    </citation>
    <scope>NUCLEOTIDE SEQUENCE</scope>
    <source>
        <strain evidence="1">UAE-HKU57</strain>
        <strain evidence="2">UAE-HKU58</strain>
    </source>
</reference>
<comment type="caution">
    <text evidence="1">The sequence shown here is derived from an EMBL/GenBank/DDBJ whole genome shotgun (WGS) entry which is preliminary data.</text>
</comment>
<name>A0A2U2AR49_9GAMM</name>
<gene>
    <name evidence="1" type="ORF">DC077_06260</name>
    <name evidence="2" type="ORF">DC078_05665</name>
</gene>
<protein>
    <recommendedName>
        <fullName evidence="5">ATP-binding protein</fullName>
    </recommendedName>
</protein>
<keyword evidence="4" id="KW-1185">Reference proteome</keyword>
<evidence type="ECO:0008006" key="5">
    <source>
        <dbReference type="Google" id="ProtNLM"/>
    </source>
</evidence>
<organism evidence="1 3">
    <name type="scientific">Ignatzschineria cameli</name>
    <dbReference type="NCBI Taxonomy" id="2182793"/>
    <lineage>
        <taxon>Bacteria</taxon>
        <taxon>Pseudomonadati</taxon>
        <taxon>Pseudomonadota</taxon>
        <taxon>Gammaproteobacteria</taxon>
        <taxon>Cardiobacteriales</taxon>
        <taxon>Ignatzschineriaceae</taxon>
        <taxon>Ignatzschineria</taxon>
    </lineage>
</organism>
<sequence>MKLLSQKTITYQLIRAKKMQFRSFRKRKRKRKHHIIRVSSRIKVIAPETLNLFTQNEYASFIEFITIIRDHVYNGEQILIDFLETKSIKICALTVLYAHIDFFQKLTKNKKVIALTRCKTSRLNNWFKVCGLWKLTRHNNCNPEISNSMEIVSAVAGLPPDSDEAALVKSKIRNILIFIRDTIYDGRISPEENNNLYAALTESISNVGLHAYSNDKLFLEFITEIGKRWWILAHKVEDQLFLIIYDMGEGIPITLVRRNFFSLIQQMFNPETDSDKISAAIKYGETRMQSDKHGKGLTDIKRYVEDNPKGELHIFSGMGRYSYHTNSGQVETTDLPYSIGGTLIQWNINLRGQE</sequence>
<accession>A0A2U2AR49</accession>
<reference evidence="3 4" key="2">
    <citation type="submission" date="2018-05" db="EMBL/GenBank/DDBJ databases">
        <title>Ignatzschineria dubaiensis sp. nov., isolated from necrotic foot tissues of dromedaries (Camelus dromedarius) and associated maggots in Dubai, United Arab Emirates.</title>
        <authorList>
            <person name="Tsang C.C."/>
            <person name="Tang J.Y.M."/>
            <person name="Fong J.Y.H."/>
            <person name="Kinne J."/>
            <person name="Lee H.H."/>
            <person name="Joseph M."/>
            <person name="Jose S."/>
            <person name="Schuster R.K."/>
            <person name="Tang Y."/>
            <person name="Sivakumar S."/>
            <person name="Chen J.H.K."/>
            <person name="Teng J.L.L."/>
            <person name="Lau S.K.P."/>
            <person name="Wernery U."/>
            <person name="Woo P.C.Y."/>
        </authorList>
    </citation>
    <scope>NUCLEOTIDE SEQUENCE [LARGE SCALE GENOMIC DNA]</scope>
    <source>
        <strain evidence="3">UAE-HKU57</strain>
        <strain evidence="4">UAE-HKU58</strain>
    </source>
</reference>